<comment type="caution">
    <text evidence="2">The sequence shown here is derived from an EMBL/GenBank/DDBJ whole genome shotgun (WGS) entry which is preliminary data.</text>
</comment>
<feature type="region of interest" description="Disordered" evidence="1">
    <location>
        <begin position="105"/>
        <end position="141"/>
    </location>
</feature>
<accession>A0AAW2U7U6</accession>
<evidence type="ECO:0000313" key="2">
    <source>
        <dbReference type="EMBL" id="KAL0413173.1"/>
    </source>
</evidence>
<protein>
    <submittedName>
        <fullName evidence="2">Uncharacterized protein</fullName>
    </submittedName>
</protein>
<reference evidence="2" key="2">
    <citation type="journal article" date="2024" name="Plant">
        <title>Genomic evolution and insights into agronomic trait innovations of Sesamum species.</title>
        <authorList>
            <person name="Miao H."/>
            <person name="Wang L."/>
            <person name="Qu L."/>
            <person name="Liu H."/>
            <person name="Sun Y."/>
            <person name="Le M."/>
            <person name="Wang Q."/>
            <person name="Wei S."/>
            <person name="Zheng Y."/>
            <person name="Lin W."/>
            <person name="Duan Y."/>
            <person name="Cao H."/>
            <person name="Xiong S."/>
            <person name="Wang X."/>
            <person name="Wei L."/>
            <person name="Li C."/>
            <person name="Ma Q."/>
            <person name="Ju M."/>
            <person name="Zhao R."/>
            <person name="Li G."/>
            <person name="Mu C."/>
            <person name="Tian Q."/>
            <person name="Mei H."/>
            <person name="Zhang T."/>
            <person name="Gao T."/>
            <person name="Zhang H."/>
        </authorList>
    </citation>
    <scope>NUCLEOTIDE SEQUENCE</scope>
    <source>
        <strain evidence="2">G02</strain>
    </source>
</reference>
<gene>
    <name evidence="2" type="ORF">Sradi_1519000</name>
</gene>
<dbReference type="EMBL" id="JACGWJ010000006">
    <property type="protein sequence ID" value="KAL0413173.1"/>
    <property type="molecule type" value="Genomic_DNA"/>
</dbReference>
<evidence type="ECO:0000256" key="1">
    <source>
        <dbReference type="SAM" id="MobiDB-lite"/>
    </source>
</evidence>
<name>A0AAW2U7U6_SESRA</name>
<organism evidence="2">
    <name type="scientific">Sesamum radiatum</name>
    <name type="common">Black benniseed</name>
    <dbReference type="NCBI Taxonomy" id="300843"/>
    <lineage>
        <taxon>Eukaryota</taxon>
        <taxon>Viridiplantae</taxon>
        <taxon>Streptophyta</taxon>
        <taxon>Embryophyta</taxon>
        <taxon>Tracheophyta</taxon>
        <taxon>Spermatophyta</taxon>
        <taxon>Magnoliopsida</taxon>
        <taxon>eudicotyledons</taxon>
        <taxon>Gunneridae</taxon>
        <taxon>Pentapetalae</taxon>
        <taxon>asterids</taxon>
        <taxon>lamiids</taxon>
        <taxon>Lamiales</taxon>
        <taxon>Pedaliaceae</taxon>
        <taxon>Sesamum</taxon>
    </lineage>
</organism>
<reference evidence="2" key="1">
    <citation type="submission" date="2020-06" db="EMBL/GenBank/DDBJ databases">
        <authorList>
            <person name="Li T."/>
            <person name="Hu X."/>
            <person name="Zhang T."/>
            <person name="Song X."/>
            <person name="Zhang H."/>
            <person name="Dai N."/>
            <person name="Sheng W."/>
            <person name="Hou X."/>
            <person name="Wei L."/>
        </authorList>
    </citation>
    <scope>NUCLEOTIDE SEQUENCE</scope>
    <source>
        <strain evidence="2">G02</strain>
        <tissue evidence="2">Leaf</tissue>
    </source>
</reference>
<proteinExistence type="predicted"/>
<sequence length="141" mass="14638">MENPNPPSDKQKAVVTPSGTQALEVVTGTPPVLVLVGSTPVALSQAPLPPRVAGLIADPPRWGTSSDTSTEELSPTLLGAIQRIVTATLREHVVVIAPTRVATPFDADAPKEEAGEEAPVPVPLAGRTQEIPLPEPQEVPP</sequence>
<dbReference type="AlphaFoldDB" id="A0AAW2U7U6"/>